<feature type="region of interest" description="Disordered" evidence="1">
    <location>
        <begin position="22"/>
        <end position="92"/>
    </location>
</feature>
<evidence type="ECO:0000313" key="3">
    <source>
        <dbReference type="Proteomes" id="UP000076154"/>
    </source>
</evidence>
<name>A0A369JPH4_HYPMA</name>
<accession>A0A369JPH4</accession>
<dbReference type="Proteomes" id="UP000076154">
    <property type="component" value="Unassembled WGS sequence"/>
</dbReference>
<organism evidence="2 3">
    <name type="scientific">Hypsizygus marmoreus</name>
    <name type="common">White beech mushroom</name>
    <name type="synonym">Agaricus marmoreus</name>
    <dbReference type="NCBI Taxonomy" id="39966"/>
    <lineage>
        <taxon>Eukaryota</taxon>
        <taxon>Fungi</taxon>
        <taxon>Dikarya</taxon>
        <taxon>Basidiomycota</taxon>
        <taxon>Agaricomycotina</taxon>
        <taxon>Agaricomycetes</taxon>
        <taxon>Agaricomycetidae</taxon>
        <taxon>Agaricales</taxon>
        <taxon>Tricholomatineae</taxon>
        <taxon>Lyophyllaceae</taxon>
        <taxon>Hypsizygus</taxon>
    </lineage>
</organism>
<feature type="compositionally biased region" description="Low complexity" evidence="1">
    <location>
        <begin position="48"/>
        <end position="70"/>
    </location>
</feature>
<feature type="compositionally biased region" description="Basic and acidic residues" evidence="1">
    <location>
        <begin position="22"/>
        <end position="33"/>
    </location>
</feature>
<comment type="caution">
    <text evidence="2">The sequence shown here is derived from an EMBL/GenBank/DDBJ whole genome shotgun (WGS) entry which is preliminary data.</text>
</comment>
<sequence length="92" mass="9754">MRDEDTSIWVCGGKGGKWETRTERNLRELRSGEGSDEEEDRDAGGGVSAAMSMGAGCFVPMSTSMSTTPSTPTPKPRPVKRASVNGREGMGS</sequence>
<reference evidence="2" key="1">
    <citation type="submission" date="2018-04" db="EMBL/GenBank/DDBJ databases">
        <title>Whole genome sequencing of Hypsizygus marmoreus.</title>
        <authorList>
            <person name="Choi I.-G."/>
            <person name="Min B."/>
            <person name="Kim J.-G."/>
            <person name="Kim S."/>
            <person name="Oh Y.-L."/>
            <person name="Kong W.-S."/>
            <person name="Park H."/>
            <person name="Jeong J."/>
            <person name="Song E.-S."/>
        </authorList>
    </citation>
    <scope>NUCLEOTIDE SEQUENCE [LARGE SCALE GENOMIC DNA]</scope>
    <source>
        <strain evidence="2">51987-8</strain>
    </source>
</reference>
<evidence type="ECO:0000313" key="2">
    <source>
        <dbReference type="EMBL" id="RDB21573.1"/>
    </source>
</evidence>
<dbReference type="EMBL" id="LUEZ02000054">
    <property type="protein sequence ID" value="RDB21573.1"/>
    <property type="molecule type" value="Genomic_DNA"/>
</dbReference>
<gene>
    <name evidence="2" type="ORF">Hypma_011180</name>
</gene>
<evidence type="ECO:0000256" key="1">
    <source>
        <dbReference type="SAM" id="MobiDB-lite"/>
    </source>
</evidence>
<keyword evidence="3" id="KW-1185">Reference proteome</keyword>
<dbReference type="AlphaFoldDB" id="A0A369JPH4"/>
<dbReference type="InParanoid" id="A0A369JPH4"/>
<protein>
    <submittedName>
        <fullName evidence="2">Uncharacterized protein</fullName>
    </submittedName>
</protein>
<proteinExistence type="predicted"/>